<evidence type="ECO:0000256" key="1">
    <source>
        <dbReference type="ARBA" id="ARBA00007613"/>
    </source>
</evidence>
<organism evidence="3 4">
    <name type="scientific">Campylobacter californiensis</name>
    <dbReference type="NCBI Taxonomy" id="1032243"/>
    <lineage>
        <taxon>Bacteria</taxon>
        <taxon>Pseudomonadati</taxon>
        <taxon>Campylobacterota</taxon>
        <taxon>Epsilonproteobacteria</taxon>
        <taxon>Campylobacterales</taxon>
        <taxon>Campylobacteraceae</taxon>
        <taxon>Campylobacter</taxon>
    </lineage>
</organism>
<proteinExistence type="inferred from homology"/>
<reference evidence="2 5" key="2">
    <citation type="submission" date="2020-10" db="EMBL/GenBank/DDBJ databases">
        <title>Campylobacter californiensis sp. nov. isolated from cattle and feral swine in California.</title>
        <authorList>
            <person name="Miller W.G."/>
        </authorList>
    </citation>
    <scope>NUCLEOTIDE SEQUENCE [LARGE SCALE GENOMIC DNA]</scope>
    <source>
        <strain evidence="2 5">RM12919</strain>
    </source>
</reference>
<evidence type="ECO:0000313" key="4">
    <source>
        <dbReference type="Proteomes" id="UP000650616"/>
    </source>
</evidence>
<name>A0AAW3ZVK7_9BACT</name>
<protein>
    <submittedName>
        <fullName evidence="3">TolC family protein</fullName>
    </submittedName>
</protein>
<dbReference type="SUPFAM" id="SSF56954">
    <property type="entry name" value="Outer membrane efflux proteins (OEP)"/>
    <property type="match status" value="1"/>
</dbReference>
<evidence type="ECO:0000313" key="3">
    <source>
        <dbReference type="EMBL" id="MBE3608016.1"/>
    </source>
</evidence>
<reference evidence="3 4" key="1">
    <citation type="submission" date="2015-08" db="EMBL/GenBank/DDBJ databases">
        <title>Comparative genomics of the Campylobacter concisus group.</title>
        <authorList>
            <person name="Yee E."/>
            <person name="Chapman M.H."/>
            <person name="Huynh S."/>
            <person name="Bono J.L."/>
            <person name="On S.L."/>
            <person name="St Leger J."/>
            <person name="Foster G."/>
            <person name="Parker C.T."/>
            <person name="Miller W.G."/>
        </authorList>
    </citation>
    <scope>NUCLEOTIDE SEQUENCE [LARGE SCALE GENOMIC DNA]</scope>
    <source>
        <strain evidence="3 4">RM9337</strain>
    </source>
</reference>
<dbReference type="Proteomes" id="UP001318760">
    <property type="component" value="Unassembled WGS sequence"/>
</dbReference>
<dbReference type="GO" id="GO:0015562">
    <property type="term" value="F:efflux transmembrane transporter activity"/>
    <property type="evidence" value="ECO:0007669"/>
    <property type="project" value="InterPro"/>
</dbReference>
<dbReference type="Proteomes" id="UP000650616">
    <property type="component" value="Unassembled WGS sequence"/>
</dbReference>
<keyword evidence="4" id="KW-1185">Reference proteome</keyword>
<dbReference type="PANTHER" id="PTHR30203:SF32">
    <property type="entry name" value="CATION EFFLUX SYSTEM PROTEIN CUSC"/>
    <property type="match status" value="1"/>
</dbReference>
<dbReference type="EMBL" id="LIWG01000004">
    <property type="protein sequence ID" value="MBE3608016.1"/>
    <property type="molecule type" value="Genomic_DNA"/>
</dbReference>
<evidence type="ECO:0000313" key="2">
    <source>
        <dbReference type="EMBL" id="MBE2985997.1"/>
    </source>
</evidence>
<dbReference type="InterPro" id="IPR003423">
    <property type="entry name" value="OMP_efflux"/>
</dbReference>
<evidence type="ECO:0000313" key="5">
    <source>
        <dbReference type="Proteomes" id="UP001318760"/>
    </source>
</evidence>
<dbReference type="EMBL" id="JADBHS010000003">
    <property type="protein sequence ID" value="MBE2985997.1"/>
    <property type="molecule type" value="Genomic_DNA"/>
</dbReference>
<comment type="caution">
    <text evidence="3">The sequence shown here is derived from an EMBL/GenBank/DDBJ whole genome shotgun (WGS) entry which is preliminary data.</text>
</comment>
<gene>
    <name evidence="2" type="ORF">CCAL12919_02440</name>
    <name evidence="3" type="ORF">CCAL9337_04625</name>
</gene>
<dbReference type="InterPro" id="IPR010131">
    <property type="entry name" value="MdtP/NodT-like"/>
</dbReference>
<dbReference type="AlphaFoldDB" id="A0AAW3ZVK7"/>
<sequence>MRILSLALVAVLSGCAVKDVNENFSEILLQNENRADVSINTKWWQEYNKNYLNELIELGIKNNIDLAKAAVAINKAMAQAGVLEAELIPTFNASVEVERSRDISTNSSWTRTNASGISLNYEIDLFRKLANARDAALWEARATRFDLEASKLSVINGIVDGYFNIAYLNESIRYYKILLDNYEKLQQIVLVKFQSGKEEELSLTKLQNSVISTKTRLLNAQNELLTIEKNIKILLNVKPGFELKTDEILISDIIPIGVDLEIPLESISTRPDLQAAIFRIEEGLLNLKASQKDFYPSITIGASLRGSDENFSDSFSMKFLSGNVSLNLPFLNYSKLKSNLKISEANFESAKLNYLSTLNTALNEISTSYKSYEKDTRVFDNYVKQFDNTQKISEIYNNKYQYGKAELKDYLEALNDQTDAYINLLSGKYNLLQDEIEIYQAMAGKFTKR</sequence>
<comment type="similarity">
    <text evidence="1">Belongs to the outer membrane factor (OMF) (TC 1.B.17) family.</text>
</comment>
<dbReference type="RefSeq" id="WP_170016103.1">
    <property type="nucleotide sequence ID" value="NZ_CP012545.1"/>
</dbReference>
<dbReference type="Gene3D" id="2.20.200.10">
    <property type="entry name" value="Outer membrane efflux proteins (OEP)"/>
    <property type="match status" value="1"/>
</dbReference>
<dbReference type="Pfam" id="PF02321">
    <property type="entry name" value="OEP"/>
    <property type="match status" value="2"/>
</dbReference>
<dbReference type="Gene3D" id="1.20.1600.10">
    <property type="entry name" value="Outer membrane efflux proteins (OEP)"/>
    <property type="match status" value="1"/>
</dbReference>
<accession>A0AAW3ZVK7</accession>
<dbReference type="PROSITE" id="PS51257">
    <property type="entry name" value="PROKAR_LIPOPROTEIN"/>
    <property type="match status" value="1"/>
</dbReference>
<dbReference type="PANTHER" id="PTHR30203">
    <property type="entry name" value="OUTER MEMBRANE CATION EFFLUX PROTEIN"/>
    <property type="match status" value="1"/>
</dbReference>